<accession>A0ABX0E1X0</accession>
<keyword evidence="1" id="KW-1133">Transmembrane helix</keyword>
<evidence type="ECO:0000259" key="2">
    <source>
        <dbReference type="Pfam" id="PF07853"/>
    </source>
</evidence>
<dbReference type="Proteomes" id="UP001518140">
    <property type="component" value="Unassembled WGS sequence"/>
</dbReference>
<name>A0ABX0E1X0_9ACTN</name>
<evidence type="ECO:0000256" key="1">
    <source>
        <dbReference type="SAM" id="Phobius"/>
    </source>
</evidence>
<dbReference type="RefSeq" id="WP_165344697.1">
    <property type="nucleotide sequence ID" value="NZ_JAAKZX010000234.1"/>
</dbReference>
<protein>
    <submittedName>
        <fullName evidence="3">DUF1648 domain-containing protein</fullName>
    </submittedName>
</protein>
<dbReference type="Pfam" id="PF07853">
    <property type="entry name" value="DUF1648"/>
    <property type="match status" value="1"/>
</dbReference>
<gene>
    <name evidence="3" type="ORF">G6048_41025</name>
</gene>
<feature type="transmembrane region" description="Helical" evidence="1">
    <location>
        <begin position="64"/>
        <end position="83"/>
    </location>
</feature>
<keyword evidence="1" id="KW-0812">Transmembrane</keyword>
<evidence type="ECO:0000313" key="4">
    <source>
        <dbReference type="Proteomes" id="UP001518140"/>
    </source>
</evidence>
<dbReference type="EMBL" id="JAAKZX010000234">
    <property type="protein sequence ID" value="NGO48201.1"/>
    <property type="molecule type" value="Genomic_DNA"/>
</dbReference>
<feature type="domain" description="DUF1648" evidence="2">
    <location>
        <begin position="26"/>
        <end position="65"/>
    </location>
</feature>
<dbReference type="InterPro" id="IPR012867">
    <property type="entry name" value="DUF1648"/>
</dbReference>
<feature type="transmembrane region" description="Helical" evidence="1">
    <location>
        <begin position="95"/>
        <end position="115"/>
    </location>
</feature>
<comment type="caution">
    <text evidence="3">The sequence shown here is derived from an EMBL/GenBank/DDBJ whole genome shotgun (WGS) entry which is preliminary data.</text>
</comment>
<evidence type="ECO:0000313" key="3">
    <source>
        <dbReference type="EMBL" id="NGO48201.1"/>
    </source>
</evidence>
<sequence length="153" mass="15903">MTATNMSNRYFTRRAAPAVAPFLAGAIATTIAFLLLKDSFPSKVATHFTLDGTADGFSSPATAFGQYMLLFTAEAAGSVAAVFSAKAASRVRPLVVFSCALSAATTYLLVAAMQANTARDSETAQLPLYQLAMAVAVGAVTGAVGWLLSRRRA</sequence>
<keyword evidence="1" id="KW-0472">Membrane</keyword>
<feature type="transmembrane region" description="Helical" evidence="1">
    <location>
        <begin position="127"/>
        <end position="148"/>
    </location>
</feature>
<keyword evidence="4" id="KW-1185">Reference proteome</keyword>
<proteinExistence type="predicted"/>
<feature type="transmembrane region" description="Helical" evidence="1">
    <location>
        <begin position="15"/>
        <end position="36"/>
    </location>
</feature>
<reference evidence="3 4" key="1">
    <citation type="submission" date="2020-02" db="EMBL/GenBank/DDBJ databases">
        <title>Whole-genome analyses of novel actinobacteria.</title>
        <authorList>
            <person name="Sahin N."/>
            <person name="Tokatli A."/>
        </authorList>
    </citation>
    <scope>NUCLEOTIDE SEQUENCE [LARGE SCALE GENOMIC DNA]</scope>
    <source>
        <strain evidence="3 4">YC419</strain>
    </source>
</reference>
<organism evidence="3 4">
    <name type="scientific">Streptomyces ureilyticus</name>
    <dbReference type="NCBI Taxonomy" id="1775131"/>
    <lineage>
        <taxon>Bacteria</taxon>
        <taxon>Bacillati</taxon>
        <taxon>Actinomycetota</taxon>
        <taxon>Actinomycetes</taxon>
        <taxon>Kitasatosporales</taxon>
        <taxon>Streptomycetaceae</taxon>
        <taxon>Streptomyces</taxon>
    </lineage>
</organism>